<dbReference type="InterPro" id="IPR012341">
    <property type="entry name" value="6hp_glycosidase-like_sf"/>
</dbReference>
<dbReference type="SUPFAM" id="SSF48208">
    <property type="entry name" value="Six-hairpin glycosidases"/>
    <property type="match status" value="1"/>
</dbReference>
<evidence type="ECO:0008006" key="3">
    <source>
        <dbReference type="Google" id="ProtNLM"/>
    </source>
</evidence>
<dbReference type="Gene3D" id="1.50.10.10">
    <property type="match status" value="1"/>
</dbReference>
<dbReference type="Proteomes" id="UP000460435">
    <property type="component" value="Unassembled WGS sequence"/>
</dbReference>
<dbReference type="PANTHER" id="PTHR31616:SF0">
    <property type="entry name" value="GLUCAN 1,4-ALPHA-GLUCOSIDASE"/>
    <property type="match status" value="1"/>
</dbReference>
<dbReference type="GO" id="GO:0004553">
    <property type="term" value="F:hydrolase activity, hydrolyzing O-glycosyl compounds"/>
    <property type="evidence" value="ECO:0007669"/>
    <property type="project" value="TreeGrafter"/>
</dbReference>
<comment type="caution">
    <text evidence="1">The sequence shown here is derived from an EMBL/GenBank/DDBJ whole genome shotgun (WGS) entry which is preliminary data.</text>
</comment>
<evidence type="ECO:0000313" key="2">
    <source>
        <dbReference type="Proteomes" id="UP000460435"/>
    </source>
</evidence>
<proteinExistence type="predicted"/>
<evidence type="ECO:0000313" key="1">
    <source>
        <dbReference type="EMBL" id="NDL58423.1"/>
    </source>
</evidence>
<dbReference type="GO" id="GO:0005975">
    <property type="term" value="P:carbohydrate metabolic process"/>
    <property type="evidence" value="ECO:0007669"/>
    <property type="project" value="InterPro"/>
</dbReference>
<organism evidence="1 2">
    <name type="scientific">Phytoactinopolyspora mesophila</name>
    <dbReference type="NCBI Taxonomy" id="2650750"/>
    <lineage>
        <taxon>Bacteria</taxon>
        <taxon>Bacillati</taxon>
        <taxon>Actinomycetota</taxon>
        <taxon>Actinomycetes</taxon>
        <taxon>Jiangellales</taxon>
        <taxon>Jiangellaceae</taxon>
        <taxon>Phytoactinopolyspora</taxon>
    </lineage>
</organism>
<accession>A0A7K3M541</accession>
<keyword evidence="2" id="KW-1185">Reference proteome</keyword>
<dbReference type="PANTHER" id="PTHR31616">
    <property type="entry name" value="TREHALASE"/>
    <property type="match status" value="1"/>
</dbReference>
<dbReference type="InterPro" id="IPR008928">
    <property type="entry name" value="6-hairpin_glycosidase_sf"/>
</dbReference>
<name>A0A7K3M541_9ACTN</name>
<sequence>MAFASLAAAPIHGTVLPLRADGLAIGHDGSPVVVQANSGAEYHEGTSVLSTVGRDEPAWESAAAEQAWFNAGTPPSGAYADMAERAIRDIRLLTDSTGAAIAAPVTAWRHVWPRDAAFVTAALATTGYHYDAALVLSFLAGVAPEDGLWEARYRSDGSGPVSDGRAPQMDGAGWVPWATWLAVESAPDPAHAAAVTRMMAPAVIASADAITASIGDDGLPEPSSDYWERPETEVTIGTVAPMSLGLRSAIALAPGLDVDPEPWRQAALDLEAAIDREFGPHGYPRTAPDGGLDAAVSFLAPPFAPASESVRRAVLATESALRVPNGGHKPGEIWAKDVNVGWTPETAMLALALAGHGDHADARRLLDFLDLHRTGLGALPEKVDASGRPASVAPLGLTGAIVILTLIEMERGVPVVPAVL</sequence>
<reference evidence="1 2" key="1">
    <citation type="submission" date="2019-11" db="EMBL/GenBank/DDBJ databases">
        <authorList>
            <person name="Li X.-J."/>
            <person name="Feng X.-M."/>
        </authorList>
    </citation>
    <scope>NUCLEOTIDE SEQUENCE [LARGE SCALE GENOMIC DNA]</scope>
    <source>
        <strain evidence="1 2">XMNu-373</strain>
    </source>
</reference>
<dbReference type="AlphaFoldDB" id="A0A7K3M541"/>
<protein>
    <recommendedName>
        <fullName evidence="3">Glycoside hydrolase family 15</fullName>
    </recommendedName>
</protein>
<gene>
    <name evidence="1" type="ORF">F7O44_15245</name>
</gene>
<dbReference type="EMBL" id="WLZY01000005">
    <property type="protein sequence ID" value="NDL58423.1"/>
    <property type="molecule type" value="Genomic_DNA"/>
</dbReference>